<evidence type="ECO:0000313" key="3">
    <source>
        <dbReference type="Proteomes" id="UP001497644"/>
    </source>
</evidence>
<dbReference type="AlphaFoldDB" id="A0AAV2N175"/>
<name>A0AAV2N175_9HYME</name>
<protein>
    <submittedName>
        <fullName evidence="2">Uncharacterized protein</fullName>
    </submittedName>
</protein>
<gene>
    <name evidence="2" type="ORF">LPLAT_LOCUS14745</name>
</gene>
<dbReference type="Proteomes" id="UP001497644">
    <property type="component" value="Unassembled WGS sequence"/>
</dbReference>
<proteinExistence type="predicted"/>
<dbReference type="EMBL" id="CAXIPU020001329">
    <property type="protein sequence ID" value="CAL1672996.1"/>
    <property type="molecule type" value="Genomic_DNA"/>
</dbReference>
<sequence length="179" mass="20400">MDEQRPKRNIIKPQRYQTSSDEADSERKTMELQGSQIEDDVTELRRVLESHSPDINMHANHSLTIAQSIINHDNHTAHASDTTHSLTNAQSLTVSYTTQAFYLNFTSHSLTYAQPLTVTHTTQAPFMHEKSQPSFYARQSFHHTMQTFTHEPHASVATHTQIGSRLNTPHDTQLQVLNI</sequence>
<comment type="caution">
    <text evidence="2">The sequence shown here is derived from an EMBL/GenBank/DDBJ whole genome shotgun (WGS) entry which is preliminary data.</text>
</comment>
<accession>A0AAV2N175</accession>
<feature type="region of interest" description="Disordered" evidence="1">
    <location>
        <begin position="1"/>
        <end position="31"/>
    </location>
</feature>
<reference evidence="2" key="1">
    <citation type="submission" date="2024-04" db="EMBL/GenBank/DDBJ databases">
        <authorList>
            <consortium name="Molecular Ecology Group"/>
        </authorList>
    </citation>
    <scope>NUCLEOTIDE SEQUENCE</scope>
</reference>
<evidence type="ECO:0000256" key="1">
    <source>
        <dbReference type="SAM" id="MobiDB-lite"/>
    </source>
</evidence>
<evidence type="ECO:0000313" key="2">
    <source>
        <dbReference type="EMBL" id="CAL1672996.1"/>
    </source>
</evidence>
<organism evidence="2 3">
    <name type="scientific">Lasius platythorax</name>
    <dbReference type="NCBI Taxonomy" id="488582"/>
    <lineage>
        <taxon>Eukaryota</taxon>
        <taxon>Metazoa</taxon>
        <taxon>Ecdysozoa</taxon>
        <taxon>Arthropoda</taxon>
        <taxon>Hexapoda</taxon>
        <taxon>Insecta</taxon>
        <taxon>Pterygota</taxon>
        <taxon>Neoptera</taxon>
        <taxon>Endopterygota</taxon>
        <taxon>Hymenoptera</taxon>
        <taxon>Apocrita</taxon>
        <taxon>Aculeata</taxon>
        <taxon>Formicoidea</taxon>
        <taxon>Formicidae</taxon>
        <taxon>Formicinae</taxon>
        <taxon>Lasius</taxon>
        <taxon>Lasius</taxon>
    </lineage>
</organism>
<keyword evidence="3" id="KW-1185">Reference proteome</keyword>